<dbReference type="Proteomes" id="UP001281147">
    <property type="component" value="Unassembled WGS sequence"/>
</dbReference>
<evidence type="ECO:0000313" key="2">
    <source>
        <dbReference type="Proteomes" id="UP001281147"/>
    </source>
</evidence>
<name>A0ACC3NLL1_9PEZI</name>
<dbReference type="EMBL" id="JAUTXU010000028">
    <property type="protein sequence ID" value="KAK3719154.1"/>
    <property type="molecule type" value="Genomic_DNA"/>
</dbReference>
<accession>A0ACC3NLL1</accession>
<sequence>MHKARKGEVETLANRMTALDIAATVDDDAEEGKQGQVLKAPGGEVETLANRMTALDIAATGLAGAKASDAGEFDKDGQSKDDSEKQAPRVLCDCTVETADGDEVPCGAEFMNRQDLAIHILAVHFVGWAKG</sequence>
<keyword evidence="2" id="KW-1185">Reference proteome</keyword>
<protein>
    <submittedName>
        <fullName evidence="1">Uncharacterized protein</fullName>
    </submittedName>
</protein>
<comment type="caution">
    <text evidence="1">The sequence shown here is derived from an EMBL/GenBank/DDBJ whole genome shotgun (WGS) entry which is preliminary data.</text>
</comment>
<proteinExistence type="predicted"/>
<evidence type="ECO:0000313" key="1">
    <source>
        <dbReference type="EMBL" id="KAK3719154.1"/>
    </source>
</evidence>
<organism evidence="1 2">
    <name type="scientific">Vermiconidia calcicola</name>
    <dbReference type="NCBI Taxonomy" id="1690605"/>
    <lineage>
        <taxon>Eukaryota</taxon>
        <taxon>Fungi</taxon>
        <taxon>Dikarya</taxon>
        <taxon>Ascomycota</taxon>
        <taxon>Pezizomycotina</taxon>
        <taxon>Dothideomycetes</taxon>
        <taxon>Dothideomycetidae</taxon>
        <taxon>Mycosphaerellales</taxon>
        <taxon>Extremaceae</taxon>
        <taxon>Vermiconidia</taxon>
    </lineage>
</organism>
<gene>
    <name evidence="1" type="ORF">LTR37_004718</name>
</gene>
<reference evidence="1" key="1">
    <citation type="submission" date="2023-07" db="EMBL/GenBank/DDBJ databases">
        <title>Black Yeasts Isolated from many extreme environments.</title>
        <authorList>
            <person name="Coleine C."/>
            <person name="Stajich J.E."/>
            <person name="Selbmann L."/>
        </authorList>
    </citation>
    <scope>NUCLEOTIDE SEQUENCE</scope>
    <source>
        <strain evidence="1">CCFEE 5714</strain>
    </source>
</reference>